<sequence>MRPTGLRPPLILKTQCADAGGINGHGVAVALTWNELIQKGEALQATASAAGTDASMAVSASGGGRGNGNGSDAGNVRNSNGDGDHGGGWEPLIIQQYVPHEEALYKAHAM</sequence>
<evidence type="ECO:0000313" key="3">
    <source>
        <dbReference type="EMBL" id="GIM13295.1"/>
    </source>
</evidence>
<evidence type="ECO:0000313" key="4">
    <source>
        <dbReference type="Proteomes" id="UP000722791"/>
    </source>
</evidence>
<dbReference type="EMBL" id="BNCQ01000048">
    <property type="protein sequence ID" value="GIM13295.1"/>
    <property type="molecule type" value="Genomic_DNA"/>
</dbReference>
<comment type="caution">
    <text evidence="3">The sequence shown here is derived from an EMBL/GenBank/DDBJ whole genome shotgun (WGS) entry which is preliminary data.</text>
</comment>
<name>A0A8J4LW52_9CHLO</name>
<dbReference type="OrthoDB" id="545737at2759"/>
<accession>A0A8J4LW52</accession>
<evidence type="ECO:0000256" key="1">
    <source>
        <dbReference type="SAM" id="MobiDB-lite"/>
    </source>
</evidence>
<feature type="compositionally biased region" description="Gly residues" evidence="1">
    <location>
        <begin position="61"/>
        <end position="71"/>
    </location>
</feature>
<organism evidence="3 4">
    <name type="scientific">Volvox reticuliferus</name>
    <dbReference type="NCBI Taxonomy" id="1737510"/>
    <lineage>
        <taxon>Eukaryota</taxon>
        <taxon>Viridiplantae</taxon>
        <taxon>Chlorophyta</taxon>
        <taxon>core chlorophytes</taxon>
        <taxon>Chlorophyceae</taxon>
        <taxon>CS clade</taxon>
        <taxon>Chlamydomonadales</taxon>
        <taxon>Volvocaceae</taxon>
        <taxon>Volvox</taxon>
    </lineage>
</organism>
<reference evidence="3" key="1">
    <citation type="journal article" date="2021" name="Proc. Natl. Acad. Sci. U.S.A.">
        <title>Three genomes in the algal genus Volvox reveal the fate of a haploid sex-determining region after a transition to homothallism.</title>
        <authorList>
            <person name="Yamamoto K."/>
            <person name="Hamaji T."/>
            <person name="Kawai-Toyooka H."/>
            <person name="Matsuzaki R."/>
            <person name="Takahashi F."/>
            <person name="Nishimura Y."/>
            <person name="Kawachi M."/>
            <person name="Noguchi H."/>
            <person name="Minakuchi Y."/>
            <person name="Umen J.G."/>
            <person name="Toyoda A."/>
            <person name="Nozaki H."/>
        </authorList>
    </citation>
    <scope>NUCLEOTIDE SEQUENCE</scope>
    <source>
        <strain evidence="3">NIES-3785</strain>
        <strain evidence="2">NIES-3786</strain>
    </source>
</reference>
<evidence type="ECO:0000313" key="2">
    <source>
        <dbReference type="EMBL" id="GIL79253.1"/>
    </source>
</evidence>
<proteinExistence type="predicted"/>
<dbReference type="Proteomes" id="UP000747110">
    <property type="component" value="Unassembled WGS sequence"/>
</dbReference>
<feature type="region of interest" description="Disordered" evidence="1">
    <location>
        <begin position="48"/>
        <end position="92"/>
    </location>
</feature>
<protein>
    <submittedName>
        <fullName evidence="3">Uncharacterized protein</fullName>
    </submittedName>
</protein>
<keyword evidence="5" id="KW-1185">Reference proteome</keyword>
<dbReference type="AlphaFoldDB" id="A0A8J4LW52"/>
<dbReference type="EMBL" id="BNCP01000015">
    <property type="protein sequence ID" value="GIL79253.1"/>
    <property type="molecule type" value="Genomic_DNA"/>
</dbReference>
<dbReference type="Proteomes" id="UP000722791">
    <property type="component" value="Unassembled WGS sequence"/>
</dbReference>
<gene>
    <name evidence="2" type="ORF">Vretifemale_8631</name>
    <name evidence="3" type="ORF">Vretimale_16442</name>
</gene>
<evidence type="ECO:0000313" key="5">
    <source>
        <dbReference type="Proteomes" id="UP000747110"/>
    </source>
</evidence>